<feature type="region of interest" description="Disordered" evidence="1">
    <location>
        <begin position="109"/>
        <end position="166"/>
    </location>
</feature>
<keyword evidence="3" id="KW-1185">Reference proteome</keyword>
<feature type="compositionally biased region" description="Low complexity" evidence="1">
    <location>
        <begin position="153"/>
        <end position="166"/>
    </location>
</feature>
<comment type="caution">
    <text evidence="2">The sequence shown here is derived from an EMBL/GenBank/DDBJ whole genome shotgun (WGS) entry which is preliminary data.</text>
</comment>
<accession>A0A8J2JPP5</accession>
<evidence type="ECO:0000313" key="2">
    <source>
        <dbReference type="EMBL" id="CAG7718709.1"/>
    </source>
</evidence>
<feature type="non-terminal residue" evidence="2">
    <location>
        <position position="1"/>
    </location>
</feature>
<proteinExistence type="predicted"/>
<protein>
    <submittedName>
        <fullName evidence="2">Uncharacterized protein</fullName>
    </submittedName>
</protein>
<dbReference type="Proteomes" id="UP000708208">
    <property type="component" value="Unassembled WGS sequence"/>
</dbReference>
<reference evidence="2" key="1">
    <citation type="submission" date="2021-06" db="EMBL/GenBank/DDBJ databases">
        <authorList>
            <person name="Hodson N. C."/>
            <person name="Mongue J. A."/>
            <person name="Jaron S. K."/>
        </authorList>
    </citation>
    <scope>NUCLEOTIDE SEQUENCE</scope>
</reference>
<feature type="compositionally biased region" description="Acidic residues" evidence="1">
    <location>
        <begin position="115"/>
        <end position="129"/>
    </location>
</feature>
<dbReference type="EMBL" id="CAJVCH010055401">
    <property type="protein sequence ID" value="CAG7718709.1"/>
    <property type="molecule type" value="Genomic_DNA"/>
</dbReference>
<gene>
    <name evidence="2" type="ORF">AFUS01_LOCUS8080</name>
</gene>
<evidence type="ECO:0000313" key="3">
    <source>
        <dbReference type="Proteomes" id="UP000708208"/>
    </source>
</evidence>
<sequence>REILASLTDNMGSNVVNSPASPVSPLLGPPNGACCTLAEGSDSITPQLQKNRLVNEAIMLSTPACITNACNLGRRTSCKNTNQPNIPRSGLLSHIHVGSIGTSEAEYLHNSTGSENDDVDDEDEDDDDGYIEHSRNKSNNRASRKESREAMLSAHSNSSSSITSESNVPSSILTISSVLGFQSFSGTAFNSISNITFLVQKLIGTIHLVNENGILQNVAVKPKFRRRCFLLLPSCTQF</sequence>
<evidence type="ECO:0000256" key="1">
    <source>
        <dbReference type="SAM" id="MobiDB-lite"/>
    </source>
</evidence>
<name>A0A8J2JPP5_9HEXA</name>
<organism evidence="2 3">
    <name type="scientific">Allacma fusca</name>
    <dbReference type="NCBI Taxonomy" id="39272"/>
    <lineage>
        <taxon>Eukaryota</taxon>
        <taxon>Metazoa</taxon>
        <taxon>Ecdysozoa</taxon>
        <taxon>Arthropoda</taxon>
        <taxon>Hexapoda</taxon>
        <taxon>Collembola</taxon>
        <taxon>Symphypleona</taxon>
        <taxon>Sminthuridae</taxon>
        <taxon>Allacma</taxon>
    </lineage>
</organism>
<dbReference type="AlphaFoldDB" id="A0A8J2JPP5"/>